<dbReference type="SUPFAM" id="SSF81321">
    <property type="entry name" value="Family A G protein-coupled receptor-like"/>
    <property type="match status" value="1"/>
</dbReference>
<evidence type="ECO:0000259" key="13">
    <source>
        <dbReference type="PROSITE" id="PS50262"/>
    </source>
</evidence>
<keyword evidence="8 11" id="KW-0675">Receptor</keyword>
<dbReference type="GeneTree" id="ENSGT00940000157037"/>
<proteinExistence type="inferred from homology"/>
<feature type="transmembrane region" description="Helical" evidence="12">
    <location>
        <begin position="57"/>
        <end position="76"/>
    </location>
</feature>
<dbReference type="Gene3D" id="1.20.1070.10">
    <property type="entry name" value="Rhodopsin 7-helix transmembrane proteins"/>
    <property type="match status" value="1"/>
</dbReference>
<dbReference type="PRINTS" id="PR00242">
    <property type="entry name" value="DOPAMINER"/>
</dbReference>
<reference evidence="14" key="1">
    <citation type="submission" date="2025-08" db="UniProtKB">
        <authorList>
            <consortium name="Ensembl"/>
        </authorList>
    </citation>
    <scope>IDENTIFICATION</scope>
</reference>
<protein>
    <recommendedName>
        <fullName evidence="13">G-protein coupled receptors family 1 profile domain-containing protein</fullName>
    </recommendedName>
</protein>
<reference evidence="14" key="2">
    <citation type="submission" date="2025-09" db="UniProtKB">
        <authorList>
            <consortium name="Ensembl"/>
        </authorList>
    </citation>
    <scope>IDENTIFICATION</scope>
</reference>
<dbReference type="GO" id="GO:0004930">
    <property type="term" value="F:G protein-coupled receptor activity"/>
    <property type="evidence" value="ECO:0007669"/>
    <property type="project" value="UniProtKB-KW"/>
</dbReference>
<keyword evidence="3 11" id="KW-0812">Transmembrane</keyword>
<keyword evidence="10 11" id="KW-0807">Transducer</keyword>
<dbReference type="PROSITE" id="PS00237">
    <property type="entry name" value="G_PROTEIN_RECEP_F1_1"/>
    <property type="match status" value="1"/>
</dbReference>
<keyword evidence="2" id="KW-1003">Cell membrane</keyword>
<dbReference type="InterPro" id="IPR000276">
    <property type="entry name" value="GPCR_Rhodpsn"/>
</dbReference>
<keyword evidence="7" id="KW-1015">Disulfide bond</keyword>
<feature type="transmembrane region" description="Helical" evidence="12">
    <location>
        <begin position="135"/>
        <end position="155"/>
    </location>
</feature>
<dbReference type="Ensembl" id="ENSCLMT00005047756.1">
    <property type="protein sequence ID" value="ENSCLMP00005046156.1"/>
    <property type="gene ID" value="ENSCLMG00005021237.1"/>
</dbReference>
<feature type="transmembrane region" description="Helical" evidence="12">
    <location>
        <begin position="183"/>
        <end position="206"/>
    </location>
</feature>
<dbReference type="FunFam" id="1.20.1070.10:FF:000691">
    <property type="entry name" value="Predicted vertebrate-like dopamine D1-like G-protein coupled receptor"/>
    <property type="match status" value="1"/>
</dbReference>
<dbReference type="Proteomes" id="UP000694565">
    <property type="component" value="Unplaced"/>
</dbReference>
<dbReference type="PANTHER" id="PTHR24248">
    <property type="entry name" value="ADRENERGIC RECEPTOR-RELATED G-PROTEIN COUPLED RECEPTOR"/>
    <property type="match status" value="1"/>
</dbReference>
<keyword evidence="15" id="KW-1185">Reference proteome</keyword>
<evidence type="ECO:0000256" key="11">
    <source>
        <dbReference type="RuleBase" id="RU000688"/>
    </source>
</evidence>
<feature type="domain" description="G-protein coupled receptors family 1 profile" evidence="13">
    <location>
        <begin position="36"/>
        <end position="302"/>
    </location>
</feature>
<feature type="transmembrane region" description="Helical" evidence="12">
    <location>
        <begin position="20"/>
        <end position="45"/>
    </location>
</feature>
<evidence type="ECO:0000256" key="10">
    <source>
        <dbReference type="ARBA" id="ARBA00023224"/>
    </source>
</evidence>
<keyword evidence="5 11" id="KW-0297">G-protein coupled receptor</keyword>
<evidence type="ECO:0000256" key="6">
    <source>
        <dbReference type="ARBA" id="ARBA00023136"/>
    </source>
</evidence>
<comment type="subcellular location">
    <subcellularLocation>
        <location evidence="1">Cell membrane</location>
        <topology evidence="1">Multi-pass membrane protein</topology>
    </subcellularLocation>
</comment>
<feature type="transmembrane region" description="Helical" evidence="12">
    <location>
        <begin position="246"/>
        <end position="267"/>
    </location>
</feature>
<dbReference type="GO" id="GO:0005886">
    <property type="term" value="C:plasma membrane"/>
    <property type="evidence" value="ECO:0007669"/>
    <property type="project" value="UniProtKB-SubCell"/>
</dbReference>
<dbReference type="Pfam" id="PF00001">
    <property type="entry name" value="7tm_1"/>
    <property type="match status" value="1"/>
</dbReference>
<sequence>GSDPRRGVHHLTVTNGGLRVLVGCVLFLLIVSTLLGNTLVCAAVVRFRHLRSKVTNFFVISLAVSDLFVAVLVMPWEAITEVTGTWLFGRFCGVWIAFDIMCSTASILNLCIISVDRYWAIASPFKYERKMTHRVAFVMIGVAWSLSILISFIPVQLNWHQVGEEEGEAVEEVSCVANLNKTYAISSSLISFYIPVVIMIATYTRIYRIAQTQIRRITSLERAAEQAQNQGHGASLKSSFKKETKVLKTLSIIMGVFVFCWLPFFVLNCTVPFCDPPCVSDTTFSVFVWFGWANSSLNPVIYAFNADFRRAFATILGCNQMCSNNAVEAVNFSDELASYHHDTTLHKETLVPTQPQQHPRAINVGSDHLEDMSPQFDEESIISNGSQSHDGLPLLPATVQLEDEPEISLETITAFTSAAGLESDALLPGQVHQDE</sequence>
<evidence type="ECO:0000256" key="7">
    <source>
        <dbReference type="ARBA" id="ARBA00023157"/>
    </source>
</evidence>
<dbReference type="CDD" id="cd15057">
    <property type="entry name" value="7tmA_D1-like_dopamine_R"/>
    <property type="match status" value="1"/>
</dbReference>
<dbReference type="GO" id="GO:0071880">
    <property type="term" value="P:adenylate cyclase-activating adrenergic receptor signaling pathway"/>
    <property type="evidence" value="ECO:0007669"/>
    <property type="project" value="TreeGrafter"/>
</dbReference>
<evidence type="ECO:0000256" key="2">
    <source>
        <dbReference type="ARBA" id="ARBA00022475"/>
    </source>
</evidence>
<evidence type="ECO:0000256" key="12">
    <source>
        <dbReference type="SAM" id="Phobius"/>
    </source>
</evidence>
<dbReference type="PANTHER" id="PTHR24248:SF123">
    <property type="entry name" value="G-PROTEIN COUPLED RECEPTORS FAMILY 1 PROFILE DOMAIN-CONTAINING PROTEIN"/>
    <property type="match status" value="1"/>
</dbReference>
<evidence type="ECO:0000256" key="4">
    <source>
        <dbReference type="ARBA" id="ARBA00022989"/>
    </source>
</evidence>
<keyword evidence="4 12" id="KW-1133">Transmembrane helix</keyword>
<evidence type="ECO:0000313" key="14">
    <source>
        <dbReference type="Ensembl" id="ENSCLMP00005046156.1"/>
    </source>
</evidence>
<dbReference type="InterPro" id="IPR000929">
    <property type="entry name" value="Dopamine_rcpt"/>
</dbReference>
<accession>A0A8C3AS53</accession>
<dbReference type="InterPro" id="IPR017452">
    <property type="entry name" value="GPCR_Rhodpsn_7TM"/>
</dbReference>
<dbReference type="AlphaFoldDB" id="A0A8C3AS53"/>
<evidence type="ECO:0000256" key="9">
    <source>
        <dbReference type="ARBA" id="ARBA00023180"/>
    </source>
</evidence>
<evidence type="ECO:0000256" key="3">
    <source>
        <dbReference type="ARBA" id="ARBA00022692"/>
    </source>
</evidence>
<evidence type="ECO:0000256" key="8">
    <source>
        <dbReference type="ARBA" id="ARBA00023170"/>
    </source>
</evidence>
<organism evidence="14 15">
    <name type="scientific">Cyclopterus lumpus</name>
    <name type="common">Lumpsucker</name>
    <dbReference type="NCBI Taxonomy" id="8103"/>
    <lineage>
        <taxon>Eukaryota</taxon>
        <taxon>Metazoa</taxon>
        <taxon>Chordata</taxon>
        <taxon>Craniata</taxon>
        <taxon>Vertebrata</taxon>
        <taxon>Euteleostomi</taxon>
        <taxon>Actinopterygii</taxon>
        <taxon>Neopterygii</taxon>
        <taxon>Teleostei</taxon>
        <taxon>Neoteleostei</taxon>
        <taxon>Acanthomorphata</taxon>
        <taxon>Eupercaria</taxon>
        <taxon>Perciformes</taxon>
        <taxon>Cottioidei</taxon>
        <taxon>Cottales</taxon>
        <taxon>Cyclopteridae</taxon>
        <taxon>Cyclopterus</taxon>
    </lineage>
</organism>
<dbReference type="GO" id="GO:0043410">
    <property type="term" value="P:positive regulation of MAPK cascade"/>
    <property type="evidence" value="ECO:0007669"/>
    <property type="project" value="TreeGrafter"/>
</dbReference>
<name>A0A8C3AS53_CYCLU</name>
<comment type="similarity">
    <text evidence="11">Belongs to the G-protein coupled receptor 1 family.</text>
</comment>
<evidence type="ECO:0000256" key="5">
    <source>
        <dbReference type="ARBA" id="ARBA00023040"/>
    </source>
</evidence>
<dbReference type="PROSITE" id="PS50262">
    <property type="entry name" value="G_PROTEIN_RECEP_F1_2"/>
    <property type="match status" value="1"/>
</dbReference>
<keyword evidence="9" id="KW-0325">Glycoprotein</keyword>
<feature type="transmembrane region" description="Helical" evidence="12">
    <location>
        <begin position="88"/>
        <end position="115"/>
    </location>
</feature>
<evidence type="ECO:0000313" key="15">
    <source>
        <dbReference type="Proteomes" id="UP000694565"/>
    </source>
</evidence>
<evidence type="ECO:0000256" key="1">
    <source>
        <dbReference type="ARBA" id="ARBA00004651"/>
    </source>
</evidence>
<dbReference type="PRINTS" id="PR00237">
    <property type="entry name" value="GPCRRHODOPSN"/>
</dbReference>
<dbReference type="SMART" id="SM01381">
    <property type="entry name" value="7TM_GPCR_Srsx"/>
    <property type="match status" value="1"/>
</dbReference>
<keyword evidence="6 12" id="KW-0472">Membrane</keyword>